<evidence type="ECO:0000256" key="4">
    <source>
        <dbReference type="ARBA" id="ARBA00022827"/>
    </source>
</evidence>
<dbReference type="VEuPathDB" id="VectorBase:PPAPM1_011630"/>
<reference evidence="8" key="1">
    <citation type="submission" date="2022-08" db="UniProtKB">
        <authorList>
            <consortium name="EnsemblMetazoa"/>
        </authorList>
    </citation>
    <scope>IDENTIFICATION</scope>
    <source>
        <strain evidence="8">Israel</strain>
    </source>
</reference>
<dbReference type="GO" id="GO:0050660">
    <property type="term" value="F:flavin adenine dinucleotide binding"/>
    <property type="evidence" value="ECO:0007669"/>
    <property type="project" value="InterPro"/>
</dbReference>
<evidence type="ECO:0000259" key="7">
    <source>
        <dbReference type="PROSITE" id="PS00624"/>
    </source>
</evidence>
<protein>
    <recommendedName>
        <fullName evidence="6 7">Glucose-methanol-choline oxidoreductase N-terminal domain-containing protein</fullName>
    </recommendedName>
</protein>
<evidence type="ECO:0000256" key="3">
    <source>
        <dbReference type="ARBA" id="ARBA00022630"/>
    </source>
</evidence>
<dbReference type="SUPFAM" id="SSF54373">
    <property type="entry name" value="FAD-linked reductases, C-terminal domain"/>
    <property type="match status" value="1"/>
</dbReference>
<comment type="cofactor">
    <cofactor evidence="1">
        <name>FAD</name>
        <dbReference type="ChEBI" id="CHEBI:57692"/>
    </cofactor>
</comment>
<feature type="domain" description="Glucose-methanol-choline oxidoreductase N-terminal" evidence="6">
    <location>
        <begin position="139"/>
        <end position="162"/>
    </location>
</feature>
<evidence type="ECO:0000256" key="2">
    <source>
        <dbReference type="ARBA" id="ARBA00010790"/>
    </source>
</evidence>
<accession>A0A1B0D7C5</accession>
<dbReference type="InterPro" id="IPR007867">
    <property type="entry name" value="GMC_OxRtase_C"/>
</dbReference>
<keyword evidence="3 5" id="KW-0285">Flavoprotein</keyword>
<keyword evidence="9" id="KW-1185">Reference proteome</keyword>
<dbReference type="PANTHER" id="PTHR11552">
    <property type="entry name" value="GLUCOSE-METHANOL-CHOLINE GMC OXIDOREDUCTASE"/>
    <property type="match status" value="1"/>
</dbReference>
<dbReference type="InterPro" id="IPR012132">
    <property type="entry name" value="GMC_OxRdtase"/>
</dbReference>
<evidence type="ECO:0000313" key="8">
    <source>
        <dbReference type="EnsemblMetazoa" id="PPAI003448-PA"/>
    </source>
</evidence>
<sequence>MSAIVGAANAIGGAAVSAASSVGWFVPVLVAAIAYFQYEDLMDPESRPIDIDTSNMLDEYDFIVIGAGSAGAVVANRLTEVENWNVLLLEAGGDETEISDVPLMAGYLQLSKLDWKYKTEPQGTSCLAMQGGRCNWPRGKVIGGSSVLNYMLYLRGNKKDYDAWETLGNPGWAQSTGMVNQYLTIMLNYLTMAQCSLSEPQMWPRDYGDIVIEKGFEEKYDFIIVGAGSAGSVLANRLSENPHWKILLLEAGGDPPIESMIPRMFSFLTKSKYDWGYNVEISERASLYSSNGAYWPRGKMLGGSSSMNTMIYVRGNEDDYNNWERLGNPTWGWRYVLPYFKKSEGNRNPEIANAYGKYYHSTKGPLSVELYNSSDPLSLDIIKAAEELGFQFVPDINGYNHIGFTLSQGTLKSGVRESAATAFLVPTKNRSNLHVVKNAHVLSLEITNNGVVSGVRMNLRGQKEVKAFAKKEVILSAGTINSPQILMLSGIGPASHLEDLGIPAIKNLSVGKNLQDHPQVALFIQMDKTSAKSATVEDLLRSYLTYLTHHSGMFASTGTAETIGYINTRDPSARYPDFQYYHIGFQKGQSDDIITFVESLGYNDVLANTASDVVKDGTVILVLVTLLEPKSRGEILLRSSDPVDKPKIYANYLQENTDVESFIRAIRLYLKFLTTESYKNHEAELVAIPIPECDALNFDSDEYWACYIRYMVGTLYHPVGTNKMGPNSDPDSVVDYKLRVKGTTGLRVIDASIMPVIPRGNTNAPTMMIAEKAANFIKNRWGFRIYRSRWSTLSNRKHFWFRQYSRKIPYRMAENV</sequence>
<feature type="domain" description="Glucose-methanol-choline oxidoreductase N-terminal" evidence="6">
    <location>
        <begin position="298"/>
        <end position="321"/>
    </location>
</feature>
<dbReference type="EMBL" id="AJVK01026844">
    <property type="status" value="NOT_ANNOTATED_CDS"/>
    <property type="molecule type" value="Genomic_DNA"/>
</dbReference>
<dbReference type="AlphaFoldDB" id="A0A1B0D7C5"/>
<dbReference type="Gene3D" id="3.50.50.60">
    <property type="entry name" value="FAD/NAD(P)-binding domain"/>
    <property type="match status" value="2"/>
</dbReference>
<evidence type="ECO:0000259" key="6">
    <source>
        <dbReference type="PROSITE" id="PS00623"/>
    </source>
</evidence>
<dbReference type="GO" id="GO:0016614">
    <property type="term" value="F:oxidoreductase activity, acting on CH-OH group of donors"/>
    <property type="evidence" value="ECO:0007669"/>
    <property type="project" value="InterPro"/>
</dbReference>
<organism evidence="8 9">
    <name type="scientific">Phlebotomus papatasi</name>
    <name type="common">Sandfly</name>
    <dbReference type="NCBI Taxonomy" id="29031"/>
    <lineage>
        <taxon>Eukaryota</taxon>
        <taxon>Metazoa</taxon>
        <taxon>Ecdysozoa</taxon>
        <taxon>Arthropoda</taxon>
        <taxon>Hexapoda</taxon>
        <taxon>Insecta</taxon>
        <taxon>Pterygota</taxon>
        <taxon>Neoptera</taxon>
        <taxon>Endopterygota</taxon>
        <taxon>Diptera</taxon>
        <taxon>Nematocera</taxon>
        <taxon>Psychodoidea</taxon>
        <taxon>Psychodidae</taxon>
        <taxon>Phlebotomus</taxon>
        <taxon>Phlebotomus</taxon>
    </lineage>
</organism>
<dbReference type="PROSITE" id="PS00623">
    <property type="entry name" value="GMC_OXRED_1"/>
    <property type="match status" value="2"/>
</dbReference>
<comment type="similarity">
    <text evidence="2 5">Belongs to the GMC oxidoreductase family.</text>
</comment>
<dbReference type="VEuPathDB" id="VectorBase:PPAI003448"/>
<dbReference type="EnsemblMetazoa" id="PPAI003448-RA">
    <property type="protein sequence ID" value="PPAI003448-PA"/>
    <property type="gene ID" value="PPAI003448"/>
</dbReference>
<dbReference type="VEuPathDB" id="VectorBase:PPAPM1_010105"/>
<dbReference type="SUPFAM" id="SSF51905">
    <property type="entry name" value="FAD/NAD(P)-binding domain"/>
    <property type="match status" value="2"/>
</dbReference>
<evidence type="ECO:0000313" key="9">
    <source>
        <dbReference type="Proteomes" id="UP000092462"/>
    </source>
</evidence>
<dbReference type="Proteomes" id="UP000092462">
    <property type="component" value="Unassembled WGS sequence"/>
</dbReference>
<dbReference type="EMBL" id="AJVK01026845">
    <property type="status" value="NOT_ANNOTATED_CDS"/>
    <property type="molecule type" value="Genomic_DNA"/>
</dbReference>
<feature type="domain" description="Glucose-methanol-choline oxidoreductase N-terminal" evidence="7">
    <location>
        <begin position="478"/>
        <end position="492"/>
    </location>
</feature>
<dbReference type="EMBL" id="AJVK01026846">
    <property type="status" value="NOT_ANNOTATED_CDS"/>
    <property type="molecule type" value="Genomic_DNA"/>
</dbReference>
<proteinExistence type="inferred from homology"/>
<dbReference type="InterPro" id="IPR036188">
    <property type="entry name" value="FAD/NAD-bd_sf"/>
</dbReference>
<dbReference type="Gene3D" id="3.30.560.10">
    <property type="entry name" value="Glucose Oxidase, domain 3"/>
    <property type="match status" value="1"/>
</dbReference>
<dbReference type="InterPro" id="IPR000172">
    <property type="entry name" value="GMC_OxRdtase_N"/>
</dbReference>
<evidence type="ECO:0000256" key="5">
    <source>
        <dbReference type="RuleBase" id="RU003968"/>
    </source>
</evidence>
<dbReference type="PROSITE" id="PS00624">
    <property type="entry name" value="GMC_OXRED_2"/>
    <property type="match status" value="1"/>
</dbReference>
<dbReference type="PANTHER" id="PTHR11552:SF147">
    <property type="entry name" value="CHOLINE DEHYDROGENASE, MITOCHONDRIAL"/>
    <property type="match status" value="1"/>
</dbReference>
<name>A0A1B0D7C5_PHLPP</name>
<dbReference type="Pfam" id="PF00732">
    <property type="entry name" value="GMC_oxred_N"/>
    <property type="match status" value="2"/>
</dbReference>
<evidence type="ECO:0000256" key="1">
    <source>
        <dbReference type="ARBA" id="ARBA00001974"/>
    </source>
</evidence>
<keyword evidence="4 5" id="KW-0274">FAD</keyword>
<dbReference type="Pfam" id="PF05199">
    <property type="entry name" value="GMC_oxred_C"/>
    <property type="match status" value="1"/>
</dbReference>